<name>A0ABS7DKZ5_9FIRM</name>
<proteinExistence type="predicted"/>
<dbReference type="EMBL" id="JAGFNZ010000001">
    <property type="protein sequence ID" value="MBW7571953.1"/>
    <property type="molecule type" value="Genomic_DNA"/>
</dbReference>
<dbReference type="RefSeq" id="WP_219964324.1">
    <property type="nucleotide sequence ID" value="NZ_JAGFNZ010000001.1"/>
</dbReference>
<gene>
    <name evidence="1" type="ORF">J5W02_03935</name>
</gene>
<reference evidence="1 2" key="1">
    <citation type="submission" date="2021-03" db="EMBL/GenBank/DDBJ databases">
        <title>Caproiciproducens sp. nov. isolated from feces of cow.</title>
        <authorList>
            <person name="Choi J.-Y."/>
        </authorList>
    </citation>
    <scope>NUCLEOTIDE SEQUENCE [LARGE SCALE GENOMIC DNA]</scope>
    <source>
        <strain evidence="1 2">AGMB10547</strain>
    </source>
</reference>
<evidence type="ECO:0008006" key="3">
    <source>
        <dbReference type="Google" id="ProtNLM"/>
    </source>
</evidence>
<evidence type="ECO:0000313" key="2">
    <source>
        <dbReference type="Proteomes" id="UP000719942"/>
    </source>
</evidence>
<keyword evidence="2" id="KW-1185">Reference proteome</keyword>
<comment type="caution">
    <text evidence="1">The sequence shown here is derived from an EMBL/GenBank/DDBJ whole genome shotgun (WGS) entry which is preliminary data.</text>
</comment>
<evidence type="ECO:0000313" key="1">
    <source>
        <dbReference type="EMBL" id="MBW7571953.1"/>
    </source>
</evidence>
<dbReference type="Proteomes" id="UP000719942">
    <property type="component" value="Unassembled WGS sequence"/>
</dbReference>
<protein>
    <recommendedName>
        <fullName evidence="3">DUF1851 domain-containing protein</fullName>
    </recommendedName>
</protein>
<sequence length="174" mass="20112">MLLKEIGRFGDNIENLRPSDLVDEVPINLRVGRVGIFWHVGNNKWIIRTAPVLDDTKNAVEMGQNFDEETNPDDLQIDFNLFHKDIWTSEILPKKPEWKDFGFDHFSRGRVVFEVLKHKFVIYIPKSPNFSQEETLFLAGKFQLPVGSFGTNNGIYKRKKDLESLGSGENEILF</sequence>
<accession>A0ABS7DKZ5</accession>
<organism evidence="1 2">
    <name type="scientific">Caproiciproducens faecalis</name>
    <dbReference type="NCBI Taxonomy" id="2820301"/>
    <lineage>
        <taxon>Bacteria</taxon>
        <taxon>Bacillati</taxon>
        <taxon>Bacillota</taxon>
        <taxon>Clostridia</taxon>
        <taxon>Eubacteriales</taxon>
        <taxon>Acutalibacteraceae</taxon>
        <taxon>Caproiciproducens</taxon>
    </lineage>
</organism>